<comment type="caution">
    <text evidence="2">The sequence shown here is derived from an EMBL/GenBank/DDBJ whole genome shotgun (WGS) entry which is preliminary data.</text>
</comment>
<accession>A0A2I0KWV8</accession>
<dbReference type="Pfam" id="PF07727">
    <property type="entry name" value="RVT_2"/>
    <property type="match status" value="1"/>
</dbReference>
<dbReference type="PANTHER" id="PTHR11439:SF517">
    <property type="entry name" value="CYSTEINE-RICH RLK (RECEPTOR-LIKE PROTEIN KINASE) 8"/>
    <property type="match status" value="1"/>
</dbReference>
<keyword evidence="3" id="KW-1185">Reference proteome</keyword>
<dbReference type="STRING" id="22663.A0A2I0KWV8"/>
<gene>
    <name evidence="2" type="ORF">CRG98_006652</name>
</gene>
<evidence type="ECO:0000259" key="1">
    <source>
        <dbReference type="Pfam" id="PF07727"/>
    </source>
</evidence>
<reference evidence="2 3" key="1">
    <citation type="submission" date="2017-11" db="EMBL/GenBank/DDBJ databases">
        <title>De-novo sequencing of pomegranate (Punica granatum L.) genome.</title>
        <authorList>
            <person name="Akparov Z."/>
            <person name="Amiraslanov A."/>
            <person name="Hajiyeva S."/>
            <person name="Abbasov M."/>
            <person name="Kaur K."/>
            <person name="Hamwieh A."/>
            <person name="Solovyev V."/>
            <person name="Salamov A."/>
            <person name="Braich B."/>
            <person name="Kosarev P."/>
            <person name="Mahmoud A."/>
            <person name="Hajiyev E."/>
            <person name="Babayeva S."/>
            <person name="Izzatullayeva V."/>
            <person name="Mammadov A."/>
            <person name="Mammadov A."/>
            <person name="Sharifova S."/>
            <person name="Ojaghi J."/>
            <person name="Eynullazada K."/>
            <person name="Bayramov B."/>
            <person name="Abdulazimova A."/>
            <person name="Shahmuradov I."/>
        </authorList>
    </citation>
    <scope>NUCLEOTIDE SEQUENCE [LARGE SCALE GENOMIC DNA]</scope>
    <source>
        <strain evidence="3">cv. AG2017</strain>
        <tissue evidence="2">Leaf</tissue>
    </source>
</reference>
<name>A0A2I0KWV8_PUNGR</name>
<feature type="domain" description="Reverse transcriptase Ty1/copia-type" evidence="1">
    <location>
        <begin position="30"/>
        <end position="105"/>
    </location>
</feature>
<dbReference type="PANTHER" id="PTHR11439">
    <property type="entry name" value="GAG-POL-RELATED RETROTRANSPOSON"/>
    <property type="match status" value="1"/>
</dbReference>
<evidence type="ECO:0000313" key="3">
    <source>
        <dbReference type="Proteomes" id="UP000233551"/>
    </source>
</evidence>
<sequence length="231" mass="25748">MYQMDVKSAFLSGNLEEEVYVEKPPGLVVADDLIFTGNSSSMAREFKQSMEKEFEMTDYGLMRYFLGIEVQQCEDGVFISQERYAKEILKKFSMEDCLPVDTPVECGIRLTNEGEGKPVNQTYYKSLVGCLRFMETPKTSHLKAAKRILRCVKVTIDYGLLYSSKGGMELIGFSDSDWAGSCDDPHAGTSAKRHATPAGSAVPAVPAVLVAVWELRTWSLDNEGRSPLRMP</sequence>
<protein>
    <recommendedName>
        <fullName evidence="1">Reverse transcriptase Ty1/copia-type domain-containing protein</fullName>
    </recommendedName>
</protein>
<proteinExistence type="predicted"/>
<organism evidence="2 3">
    <name type="scientific">Punica granatum</name>
    <name type="common">Pomegranate</name>
    <dbReference type="NCBI Taxonomy" id="22663"/>
    <lineage>
        <taxon>Eukaryota</taxon>
        <taxon>Viridiplantae</taxon>
        <taxon>Streptophyta</taxon>
        <taxon>Embryophyta</taxon>
        <taxon>Tracheophyta</taxon>
        <taxon>Spermatophyta</taxon>
        <taxon>Magnoliopsida</taxon>
        <taxon>eudicotyledons</taxon>
        <taxon>Gunneridae</taxon>
        <taxon>Pentapetalae</taxon>
        <taxon>rosids</taxon>
        <taxon>malvids</taxon>
        <taxon>Myrtales</taxon>
        <taxon>Lythraceae</taxon>
        <taxon>Punica</taxon>
    </lineage>
</organism>
<dbReference type="EMBL" id="PGOL01000304">
    <property type="protein sequence ID" value="PKI72952.1"/>
    <property type="molecule type" value="Genomic_DNA"/>
</dbReference>
<dbReference type="Proteomes" id="UP000233551">
    <property type="component" value="Unassembled WGS sequence"/>
</dbReference>
<dbReference type="InterPro" id="IPR013103">
    <property type="entry name" value="RVT_2"/>
</dbReference>
<dbReference type="AlphaFoldDB" id="A0A2I0KWV8"/>
<evidence type="ECO:0000313" key="2">
    <source>
        <dbReference type="EMBL" id="PKI72952.1"/>
    </source>
</evidence>